<keyword evidence="1" id="KW-1133">Transmembrane helix</keyword>
<dbReference type="InterPro" id="IPR018713">
    <property type="entry name" value="MPAB/Lcp_cat_dom"/>
</dbReference>
<gene>
    <name evidence="3" type="ORF">CHIRRI_LOCUS11126</name>
</gene>
<sequence length="347" mass="41106">MSSERAKKYAESLRQAANKPIDIDEKVLLRLPDYVDHEKIRRAQHVFRENFFAIFYSMYLGLVAILAIPSILNILIHTKGSSTNFTAYRRYMQTIFHTLSWFRSDLKPGTRAWESIESVRKMHLISSRSAHLANVGIISQKDLVITLFGFMGFTIVTKEKIGLHGTGQDIEDYCHFFRVLGFLTGIKDEYNCCCDNMEETYERLEVIRSEFLRPALKSPPKEFPEMTRFVANGMWCFNPRDTYDVMIFTMKRLVGVPNYWYTEKEIPKGCDRSKMELYKLSTYARFMNWFVAFIHEYLLQFKIFRMFFNMQTLFHEFLITTFPFLAIYSFGWNKAWVTILNDDKKRK</sequence>
<dbReference type="Pfam" id="PF09995">
    <property type="entry name" value="MPAB_Lcp_cat"/>
    <property type="match status" value="1"/>
</dbReference>
<dbReference type="AlphaFoldDB" id="A0A9N9S436"/>
<evidence type="ECO:0000313" key="4">
    <source>
        <dbReference type="Proteomes" id="UP001153620"/>
    </source>
</evidence>
<accession>A0A9N9S436</accession>
<evidence type="ECO:0000259" key="2">
    <source>
        <dbReference type="Pfam" id="PF09995"/>
    </source>
</evidence>
<feature type="transmembrane region" description="Helical" evidence="1">
    <location>
        <begin position="51"/>
        <end position="76"/>
    </location>
</feature>
<protein>
    <recommendedName>
        <fullName evidence="2">ER-bound oxygenase mpaB/mpaB'/Rubber oxygenase catalytic domain-containing protein</fullName>
    </recommendedName>
</protein>
<proteinExistence type="predicted"/>
<reference evidence="3" key="2">
    <citation type="submission" date="2022-10" db="EMBL/GenBank/DDBJ databases">
        <authorList>
            <consortium name="ENA_rothamsted_submissions"/>
            <consortium name="culmorum"/>
            <person name="King R."/>
        </authorList>
    </citation>
    <scope>NUCLEOTIDE SEQUENCE</scope>
</reference>
<evidence type="ECO:0000256" key="1">
    <source>
        <dbReference type="SAM" id="Phobius"/>
    </source>
</evidence>
<dbReference type="Proteomes" id="UP001153620">
    <property type="component" value="Chromosome 3"/>
</dbReference>
<feature type="domain" description="ER-bound oxygenase mpaB/mpaB'/Rubber oxygenase catalytic" evidence="2">
    <location>
        <begin position="67"/>
        <end position="216"/>
    </location>
</feature>
<organism evidence="3 4">
    <name type="scientific">Chironomus riparius</name>
    <dbReference type="NCBI Taxonomy" id="315576"/>
    <lineage>
        <taxon>Eukaryota</taxon>
        <taxon>Metazoa</taxon>
        <taxon>Ecdysozoa</taxon>
        <taxon>Arthropoda</taxon>
        <taxon>Hexapoda</taxon>
        <taxon>Insecta</taxon>
        <taxon>Pterygota</taxon>
        <taxon>Neoptera</taxon>
        <taxon>Endopterygota</taxon>
        <taxon>Diptera</taxon>
        <taxon>Nematocera</taxon>
        <taxon>Chironomoidea</taxon>
        <taxon>Chironomidae</taxon>
        <taxon>Chironominae</taxon>
        <taxon>Chironomus</taxon>
    </lineage>
</organism>
<dbReference type="GO" id="GO:0016491">
    <property type="term" value="F:oxidoreductase activity"/>
    <property type="evidence" value="ECO:0007669"/>
    <property type="project" value="InterPro"/>
</dbReference>
<dbReference type="PANTHER" id="PTHR37159:SF1">
    <property type="entry name" value="GH11867P"/>
    <property type="match status" value="1"/>
</dbReference>
<feature type="transmembrane region" description="Helical" evidence="1">
    <location>
        <begin position="313"/>
        <end position="332"/>
    </location>
</feature>
<keyword evidence="4" id="KW-1185">Reference proteome</keyword>
<dbReference type="EMBL" id="OU895879">
    <property type="protein sequence ID" value="CAG9808284.1"/>
    <property type="molecule type" value="Genomic_DNA"/>
</dbReference>
<keyword evidence="1" id="KW-0472">Membrane</keyword>
<reference evidence="3" key="1">
    <citation type="submission" date="2022-01" db="EMBL/GenBank/DDBJ databases">
        <authorList>
            <person name="King R."/>
        </authorList>
    </citation>
    <scope>NUCLEOTIDE SEQUENCE</scope>
</reference>
<keyword evidence="1" id="KW-0812">Transmembrane</keyword>
<dbReference type="OrthoDB" id="6361347at2759"/>
<name>A0A9N9S436_9DIPT</name>
<evidence type="ECO:0000313" key="3">
    <source>
        <dbReference type="EMBL" id="CAG9808284.1"/>
    </source>
</evidence>
<dbReference type="PANTHER" id="PTHR37159">
    <property type="entry name" value="GH11867P"/>
    <property type="match status" value="1"/>
</dbReference>